<proteinExistence type="predicted"/>
<dbReference type="Proteomes" id="UP000597762">
    <property type="component" value="Unassembled WGS sequence"/>
</dbReference>
<evidence type="ECO:0000313" key="7">
    <source>
        <dbReference type="EMBL" id="CAE1318223.1"/>
    </source>
</evidence>
<comment type="subcellular location">
    <subcellularLocation>
        <location evidence="1">Membrane</location>
        <topology evidence="1">Multi-pass membrane protein</topology>
    </subcellularLocation>
</comment>
<dbReference type="InterPro" id="IPR036259">
    <property type="entry name" value="MFS_trans_sf"/>
</dbReference>
<dbReference type="SUPFAM" id="SSF103473">
    <property type="entry name" value="MFS general substrate transporter"/>
    <property type="match status" value="1"/>
</dbReference>
<feature type="transmembrane region" description="Helical" evidence="6">
    <location>
        <begin position="462"/>
        <end position="481"/>
    </location>
</feature>
<dbReference type="PANTHER" id="PTHR23507:SF1">
    <property type="entry name" value="FI18259P1-RELATED"/>
    <property type="match status" value="1"/>
</dbReference>
<dbReference type="InterPro" id="IPR011701">
    <property type="entry name" value="MFS"/>
</dbReference>
<dbReference type="AlphaFoldDB" id="A0A812E8I5"/>
<evidence type="ECO:0000256" key="3">
    <source>
        <dbReference type="ARBA" id="ARBA00022989"/>
    </source>
</evidence>
<dbReference type="Gene3D" id="1.20.1250.20">
    <property type="entry name" value="MFS general substrate transporter like domains"/>
    <property type="match status" value="1"/>
</dbReference>
<name>A0A812E8I5_ACAPH</name>
<gene>
    <name evidence="7" type="ORF">SPHA_68719</name>
</gene>
<accession>A0A812E8I5</accession>
<dbReference type="GO" id="GO:0016020">
    <property type="term" value="C:membrane"/>
    <property type="evidence" value="ECO:0007669"/>
    <property type="project" value="UniProtKB-SubCell"/>
</dbReference>
<feature type="transmembrane region" description="Helical" evidence="6">
    <location>
        <begin position="184"/>
        <end position="201"/>
    </location>
</feature>
<feature type="transmembrane region" description="Helical" evidence="6">
    <location>
        <begin position="86"/>
        <end position="105"/>
    </location>
</feature>
<dbReference type="OrthoDB" id="3026777at2759"/>
<reference evidence="7" key="1">
    <citation type="submission" date="2021-01" db="EMBL/GenBank/DDBJ databases">
        <authorList>
            <person name="Li R."/>
            <person name="Bekaert M."/>
        </authorList>
    </citation>
    <scope>NUCLEOTIDE SEQUENCE</scope>
    <source>
        <strain evidence="7">Farmed</strain>
    </source>
</reference>
<evidence type="ECO:0000256" key="1">
    <source>
        <dbReference type="ARBA" id="ARBA00004141"/>
    </source>
</evidence>
<dbReference type="PANTHER" id="PTHR23507">
    <property type="entry name" value="ZGC:174356"/>
    <property type="match status" value="1"/>
</dbReference>
<evidence type="ECO:0000256" key="6">
    <source>
        <dbReference type="SAM" id="Phobius"/>
    </source>
</evidence>
<dbReference type="Pfam" id="PF07690">
    <property type="entry name" value="MFS_1"/>
    <property type="match status" value="1"/>
</dbReference>
<evidence type="ECO:0000256" key="5">
    <source>
        <dbReference type="SAM" id="MobiDB-lite"/>
    </source>
</evidence>
<organism evidence="7 8">
    <name type="scientific">Acanthosepion pharaonis</name>
    <name type="common">Pharaoh cuttlefish</name>
    <name type="synonym">Sepia pharaonis</name>
    <dbReference type="NCBI Taxonomy" id="158019"/>
    <lineage>
        <taxon>Eukaryota</taxon>
        <taxon>Metazoa</taxon>
        <taxon>Spiralia</taxon>
        <taxon>Lophotrochozoa</taxon>
        <taxon>Mollusca</taxon>
        <taxon>Cephalopoda</taxon>
        <taxon>Coleoidea</taxon>
        <taxon>Decapodiformes</taxon>
        <taxon>Sepiida</taxon>
        <taxon>Sepiina</taxon>
        <taxon>Sepiidae</taxon>
        <taxon>Acanthosepion</taxon>
    </lineage>
</organism>
<feature type="transmembrane region" description="Helical" evidence="6">
    <location>
        <begin position="370"/>
        <end position="393"/>
    </location>
</feature>
<feature type="region of interest" description="Disordered" evidence="5">
    <location>
        <begin position="49"/>
        <end position="77"/>
    </location>
</feature>
<dbReference type="EMBL" id="CAHIKZ030005012">
    <property type="protein sequence ID" value="CAE1318223.1"/>
    <property type="molecule type" value="Genomic_DNA"/>
</dbReference>
<feature type="transmembrane region" description="Helical" evidence="6">
    <location>
        <begin position="207"/>
        <end position="229"/>
    </location>
</feature>
<evidence type="ECO:0000256" key="2">
    <source>
        <dbReference type="ARBA" id="ARBA00022692"/>
    </source>
</evidence>
<sequence length="538" mass="59174">MQDKVCNKLSCILFKWDVWELIDAGLNHLLLAHRRKFEGERKVLAVSSTKTMSEGLSKRNVSSPPAKPDEGSQVPNKTLPTKKGCYLIEIAVILFFPSLVLQQLLTNFYFKSRLTEEFGGGRTLSKISACDNVNKSSPEYLFQQKIQQNLSSWQIYFLFAEAMIGMFVGLIIGPVTDHLGRKTGITLSLFGSTLKFLSYVLTIKWKLPLWVIIAGSACHGLTGGPGALISSSSSYIADITSPGPGRTFRLSFSLSSASAIAGILAYFYGHIIHVYGHLYAASLLLILNIIDLVFVIFVLTESLPSGGLKEKRDFSLSQIFSPILLYVTDTKKKRRLPLLVLLTIFFLSNSTTIARITFLNLYLINSPLCLNAISMGMFVTITSVGLSFVTLPILKFCQYFLSDTLSIILNLLSAIVGNFLLSNATTSSQVYTAMAVGCGINVSPVMTEGAMSLLVEGHEQGTLFASTSFVNMLAIVVYSIIYNSVYSATVTTNPGFIFQLIAAILVFAIFFQLFLSFVVRKKVNATKDQLPAEKLRTE</sequence>
<feature type="transmembrane region" description="Helical" evidence="6">
    <location>
        <begin position="338"/>
        <end position="364"/>
    </location>
</feature>
<keyword evidence="2 6" id="KW-0812">Transmembrane</keyword>
<comment type="caution">
    <text evidence="7">The sequence shown here is derived from an EMBL/GenBank/DDBJ whole genome shotgun (WGS) entry which is preliminary data.</text>
</comment>
<feature type="compositionally biased region" description="Polar residues" evidence="5">
    <location>
        <begin position="49"/>
        <end position="63"/>
    </location>
</feature>
<feature type="transmembrane region" description="Helical" evidence="6">
    <location>
        <begin position="278"/>
        <end position="299"/>
    </location>
</feature>
<protein>
    <submittedName>
        <fullName evidence="7">SLC46A3</fullName>
    </submittedName>
</protein>
<feature type="transmembrane region" description="Helical" evidence="6">
    <location>
        <begin position="153"/>
        <end position="172"/>
    </location>
</feature>
<keyword evidence="3 6" id="KW-1133">Transmembrane helix</keyword>
<keyword evidence="4 6" id="KW-0472">Membrane</keyword>
<feature type="transmembrane region" description="Helical" evidence="6">
    <location>
        <begin position="400"/>
        <end position="421"/>
    </location>
</feature>
<evidence type="ECO:0000256" key="4">
    <source>
        <dbReference type="ARBA" id="ARBA00023136"/>
    </source>
</evidence>
<feature type="transmembrane region" description="Helical" evidence="6">
    <location>
        <begin position="496"/>
        <end position="519"/>
    </location>
</feature>
<keyword evidence="8" id="KW-1185">Reference proteome</keyword>
<feature type="transmembrane region" description="Helical" evidence="6">
    <location>
        <begin position="250"/>
        <end position="272"/>
    </location>
</feature>
<dbReference type="GO" id="GO:0022857">
    <property type="term" value="F:transmembrane transporter activity"/>
    <property type="evidence" value="ECO:0007669"/>
    <property type="project" value="InterPro"/>
</dbReference>
<evidence type="ECO:0000313" key="8">
    <source>
        <dbReference type="Proteomes" id="UP000597762"/>
    </source>
</evidence>
<feature type="transmembrane region" description="Helical" evidence="6">
    <location>
        <begin position="433"/>
        <end position="455"/>
    </location>
</feature>